<dbReference type="SUPFAM" id="SSF52540">
    <property type="entry name" value="P-loop containing nucleoside triphosphate hydrolases"/>
    <property type="match status" value="1"/>
</dbReference>
<evidence type="ECO:0000256" key="5">
    <source>
        <dbReference type="ARBA" id="ARBA00023125"/>
    </source>
</evidence>
<dbReference type="GO" id="GO:0003697">
    <property type="term" value="F:single-stranded DNA binding"/>
    <property type="evidence" value="ECO:0007669"/>
    <property type="project" value="InterPro"/>
</dbReference>
<dbReference type="PANTHER" id="PTHR32182:SF0">
    <property type="entry name" value="DNA REPLICATION AND REPAIR PROTEIN RECF"/>
    <property type="match status" value="1"/>
</dbReference>
<dbReference type="InterPro" id="IPR018078">
    <property type="entry name" value="DNA-binding_RecF_CS"/>
</dbReference>
<evidence type="ECO:0000256" key="1">
    <source>
        <dbReference type="ARBA" id="ARBA00022490"/>
    </source>
</evidence>
<dbReference type="Proteomes" id="UP000034531">
    <property type="component" value="Unassembled WGS sequence"/>
</dbReference>
<dbReference type="NCBIfam" id="TIGR00611">
    <property type="entry name" value="recf"/>
    <property type="match status" value="1"/>
</dbReference>
<evidence type="ECO:0000313" key="8">
    <source>
        <dbReference type="Proteomes" id="UP000034531"/>
    </source>
</evidence>
<dbReference type="PROSITE" id="PS00618">
    <property type="entry name" value="RECF_2"/>
    <property type="match status" value="1"/>
</dbReference>
<name>A0A0G0RCQ3_9BACT</name>
<dbReference type="EMBL" id="LBYI01000014">
    <property type="protein sequence ID" value="KKR50153.1"/>
    <property type="molecule type" value="Genomic_DNA"/>
</dbReference>
<dbReference type="InterPro" id="IPR027417">
    <property type="entry name" value="P-loop_NTPase"/>
</dbReference>
<dbReference type="PANTHER" id="PTHR32182">
    <property type="entry name" value="DNA REPLICATION AND REPAIR PROTEIN RECF"/>
    <property type="match status" value="1"/>
</dbReference>
<dbReference type="InterPro" id="IPR001238">
    <property type="entry name" value="DNA-binding_RecF"/>
</dbReference>
<keyword evidence="6" id="KW-0227">DNA damage</keyword>
<dbReference type="HAMAP" id="MF_00365">
    <property type="entry name" value="RecF"/>
    <property type="match status" value="1"/>
</dbReference>
<dbReference type="InterPro" id="IPR042174">
    <property type="entry name" value="RecF_2"/>
</dbReference>
<protein>
    <recommendedName>
        <fullName evidence="6">DNA replication and repair protein RecF</fullName>
    </recommendedName>
</protein>
<keyword evidence="1" id="KW-0963">Cytoplasm</keyword>
<keyword evidence="5 6" id="KW-0238">DNA-binding</keyword>
<dbReference type="GO" id="GO:0006260">
    <property type="term" value="P:DNA replication"/>
    <property type="evidence" value="ECO:0007669"/>
    <property type="project" value="UniProtKB-KW"/>
</dbReference>
<dbReference type="GO" id="GO:0005524">
    <property type="term" value="F:ATP binding"/>
    <property type="evidence" value="ECO:0007669"/>
    <property type="project" value="UniProtKB-KW"/>
</dbReference>
<evidence type="ECO:0000256" key="3">
    <source>
        <dbReference type="ARBA" id="ARBA00022741"/>
    </source>
</evidence>
<evidence type="ECO:0000256" key="4">
    <source>
        <dbReference type="ARBA" id="ARBA00022840"/>
    </source>
</evidence>
<reference evidence="7 8" key="1">
    <citation type="journal article" date="2015" name="Nature">
        <title>rRNA introns, odd ribosomes, and small enigmatic genomes across a large radiation of phyla.</title>
        <authorList>
            <person name="Brown C.T."/>
            <person name="Hug L.A."/>
            <person name="Thomas B.C."/>
            <person name="Sharon I."/>
            <person name="Castelle C.J."/>
            <person name="Singh A."/>
            <person name="Wilkins M.J."/>
            <person name="Williams K.H."/>
            <person name="Banfield J.F."/>
        </authorList>
    </citation>
    <scope>NUCLEOTIDE SEQUENCE [LARGE SCALE GENOMIC DNA]</scope>
</reference>
<evidence type="ECO:0000313" key="7">
    <source>
        <dbReference type="EMBL" id="KKR50153.1"/>
    </source>
</evidence>
<feature type="non-terminal residue" evidence="7">
    <location>
        <position position="1"/>
    </location>
</feature>
<keyword evidence="2 6" id="KW-0235">DNA replication</keyword>
<evidence type="ECO:0000256" key="2">
    <source>
        <dbReference type="ARBA" id="ARBA00022705"/>
    </source>
</evidence>
<dbReference type="AlphaFoldDB" id="A0A0G0RCQ3"/>
<evidence type="ECO:0000256" key="6">
    <source>
        <dbReference type="RuleBase" id="RU000578"/>
    </source>
</evidence>
<keyword evidence="6" id="KW-0234">DNA repair</keyword>
<dbReference type="GO" id="GO:0006302">
    <property type="term" value="P:double-strand break repair"/>
    <property type="evidence" value="ECO:0007669"/>
    <property type="project" value="TreeGrafter"/>
</dbReference>
<keyword evidence="3 6" id="KW-0547">Nucleotide-binding</keyword>
<sequence length="229" mass="26323">DLVFGSPSLRRRHLDRFLSSVDSRYWRSVSAYGKIVTRRNKILVRIQEGRSNPLELGFWDERLLSHGKYISKVRGEFFEYLNFVEPTFAKTSKGRGGLTGLSWELKQSLLSEEKLSANRARDIAAGMTLSGPHRDDFRFVFKGRDLEFFGSRGEQRMAVLALKLAELEYLKVKKGERPVLALDDIFSELDWEHRDTVLSVIANQQTIITAAEKESIPKEIFKKAKIVEL</sequence>
<keyword evidence="6" id="KW-0742">SOS response</keyword>
<proteinExistence type="inferred from homology"/>
<comment type="function">
    <text evidence="6">The RecF protein is involved in DNA metabolism; it is required for DNA replication and normal SOS inducibility. RecF binds preferentially to single-stranded, linear DNA. It also seems to bind ATP.</text>
</comment>
<dbReference type="GO" id="GO:0005737">
    <property type="term" value="C:cytoplasm"/>
    <property type="evidence" value="ECO:0007669"/>
    <property type="project" value="UniProtKB-SubCell"/>
</dbReference>
<accession>A0A0G0RCQ3</accession>
<comment type="subcellular location">
    <subcellularLocation>
        <location evidence="6">Cytoplasm</location>
    </subcellularLocation>
</comment>
<comment type="caution">
    <text evidence="7">The sequence shown here is derived from an EMBL/GenBank/DDBJ whole genome shotgun (WGS) entry which is preliminary data.</text>
</comment>
<gene>
    <name evidence="7" type="ORF">UT84_C0014G0001</name>
</gene>
<dbReference type="Gene3D" id="1.20.1050.90">
    <property type="entry name" value="RecF/RecN/SMC, N-terminal domain"/>
    <property type="match status" value="1"/>
</dbReference>
<organism evidence="7 8">
    <name type="scientific">Candidatus Curtissbacteria bacterium GW2011_GWA1_40_16</name>
    <dbReference type="NCBI Taxonomy" id="1618405"/>
    <lineage>
        <taxon>Bacteria</taxon>
        <taxon>Candidatus Curtissiibacteriota</taxon>
    </lineage>
</organism>
<comment type="similarity">
    <text evidence="6">Belongs to the RecF family.</text>
</comment>
<dbReference type="GO" id="GO:0000731">
    <property type="term" value="P:DNA synthesis involved in DNA repair"/>
    <property type="evidence" value="ECO:0007669"/>
    <property type="project" value="TreeGrafter"/>
</dbReference>
<keyword evidence="4 6" id="KW-0067">ATP-binding</keyword>
<dbReference type="GO" id="GO:0009432">
    <property type="term" value="P:SOS response"/>
    <property type="evidence" value="ECO:0007669"/>
    <property type="project" value="UniProtKB-KW"/>
</dbReference>